<accession>A0A5P3XK85</accession>
<reference evidence="3 4" key="1">
    <citation type="submission" date="2018-09" db="EMBL/GenBank/DDBJ databases">
        <title>A clostridial neurotoxin that targets Anopheles mosquitoes.</title>
        <authorList>
            <person name="Contreras E."/>
            <person name="Masuyer G."/>
            <person name="Qureshi N."/>
            <person name="Chawla S."/>
            <person name="Lim H.L."/>
            <person name="Chen J."/>
            <person name="Stenmark P."/>
            <person name="Gill S."/>
        </authorList>
    </citation>
    <scope>NUCLEOTIDE SEQUENCE [LARGE SCALE GENOMIC DNA]</scope>
    <source>
        <strain evidence="3 4">Cbm</strain>
        <plasmid evidence="4">ppbm2_2</plasmid>
    </source>
</reference>
<sequence length="450" mass="51924">MFRLKIILFILGAVFLSVGCSNNEITVINHNDKKLNLRAEDSYILENITNISSNIRNFGSQGEDRASKYLEDKLKEYGYITEIQPFSVYKQEFLQFNSSKYYFNLNPFQSESIGESKNIIGKQSNFNENKKTIYLTAHYDTTKDTIGVIDNATGVAALLEIGRILKDYELPFNIEIIFFSAEEYGMYGSKFFVSKLTDEEKSKTIGVINLDMIGEKGAGEITVYTSSKYNNLMSITMKDYFKEKFKFLNTINSDQYSFYMGEIPAVTFSNEDAKVFNGDKQFEFLDVEQIKYTSNSIVDFLLVFDNLNSSNTLIKSKKLDLENSLVGKLKNFKLVSAKENLISNGFSSEIIYIYLDEKGSKYELKEKDGRFTNFDKYKNINILDKENEEMYKVVKDKYDPQKYKIIYRLGNCDGVLVSDGSLQDSLNFLDDYYKSYYKKTFGERPSKSIK</sequence>
<dbReference type="GO" id="GO:0008235">
    <property type="term" value="F:metalloexopeptidase activity"/>
    <property type="evidence" value="ECO:0007669"/>
    <property type="project" value="InterPro"/>
</dbReference>
<gene>
    <name evidence="3" type="ORF">D4A35_17720</name>
</gene>
<keyword evidence="3" id="KW-0614">Plasmid</keyword>
<feature type="domain" description="Peptidase M28" evidence="2">
    <location>
        <begin position="118"/>
        <end position="273"/>
    </location>
</feature>
<dbReference type="InterPro" id="IPR045175">
    <property type="entry name" value="M28_fam"/>
</dbReference>
<evidence type="ECO:0000313" key="4">
    <source>
        <dbReference type="Proteomes" id="UP000326961"/>
    </source>
</evidence>
<dbReference type="Gene3D" id="3.40.630.10">
    <property type="entry name" value="Zn peptidases"/>
    <property type="match status" value="1"/>
</dbReference>
<dbReference type="PANTHER" id="PTHR12147">
    <property type="entry name" value="METALLOPEPTIDASE M28 FAMILY MEMBER"/>
    <property type="match status" value="1"/>
</dbReference>
<dbReference type="EMBL" id="CP032454">
    <property type="protein sequence ID" value="QEZ70777.1"/>
    <property type="molecule type" value="Genomic_DNA"/>
</dbReference>
<feature type="chain" id="PRO_5024814744" evidence="1">
    <location>
        <begin position="24"/>
        <end position="450"/>
    </location>
</feature>
<evidence type="ECO:0000259" key="2">
    <source>
        <dbReference type="Pfam" id="PF04389"/>
    </source>
</evidence>
<dbReference type="PANTHER" id="PTHR12147:SF26">
    <property type="entry name" value="PEPTIDASE M28 DOMAIN-CONTAINING PROTEIN"/>
    <property type="match status" value="1"/>
</dbReference>
<proteinExistence type="predicted"/>
<dbReference type="GO" id="GO:0006508">
    <property type="term" value="P:proteolysis"/>
    <property type="evidence" value="ECO:0007669"/>
    <property type="project" value="InterPro"/>
</dbReference>
<keyword evidence="1" id="KW-0732">Signal</keyword>
<dbReference type="PROSITE" id="PS51257">
    <property type="entry name" value="PROKAR_LIPOPROTEIN"/>
    <property type="match status" value="1"/>
</dbReference>
<geneLocation type="plasmid" evidence="4">
    <name>ppbm2_2</name>
</geneLocation>
<protein>
    <submittedName>
        <fullName evidence="3">Zn-dependent exopeptidase M28</fullName>
    </submittedName>
</protein>
<evidence type="ECO:0000256" key="1">
    <source>
        <dbReference type="SAM" id="SignalP"/>
    </source>
</evidence>
<dbReference type="SUPFAM" id="SSF53187">
    <property type="entry name" value="Zn-dependent exopeptidases"/>
    <property type="match status" value="1"/>
</dbReference>
<dbReference type="Proteomes" id="UP000326961">
    <property type="component" value="Plasmid pPbm2_2"/>
</dbReference>
<organism evidence="3 4">
    <name type="scientific">Paraclostridium bifermentans</name>
    <name type="common">Clostridium bifermentans</name>
    <dbReference type="NCBI Taxonomy" id="1490"/>
    <lineage>
        <taxon>Bacteria</taxon>
        <taxon>Bacillati</taxon>
        <taxon>Bacillota</taxon>
        <taxon>Clostridia</taxon>
        <taxon>Peptostreptococcales</taxon>
        <taxon>Peptostreptococcaceae</taxon>
        <taxon>Paraclostridium</taxon>
    </lineage>
</organism>
<dbReference type="InterPro" id="IPR007484">
    <property type="entry name" value="Peptidase_M28"/>
</dbReference>
<feature type="signal peptide" evidence="1">
    <location>
        <begin position="1"/>
        <end position="23"/>
    </location>
</feature>
<name>A0A5P3XK85_PARBF</name>
<dbReference type="RefSeq" id="WP_150887631.1">
    <property type="nucleotide sequence ID" value="NZ_CM017268.1"/>
</dbReference>
<dbReference type="Pfam" id="PF04389">
    <property type="entry name" value="Peptidase_M28"/>
    <property type="match status" value="1"/>
</dbReference>
<evidence type="ECO:0000313" key="3">
    <source>
        <dbReference type="EMBL" id="QEZ70777.1"/>
    </source>
</evidence>
<dbReference type="AlphaFoldDB" id="A0A5P3XK85"/>